<dbReference type="RefSeq" id="WP_005561315.1">
    <property type="nucleotide sequence ID" value="NZ_CAJUXZ010000001.1"/>
</dbReference>
<keyword evidence="9" id="KW-1185">Reference proteome</keyword>
<evidence type="ECO:0000313" key="6">
    <source>
        <dbReference type="EMBL" id="WLF46993.1"/>
    </source>
</evidence>
<dbReference type="EMBL" id="JAPWIS010000018">
    <property type="protein sequence ID" value="MCZ4587851.1"/>
    <property type="molecule type" value="Genomic_DNA"/>
</dbReference>
<evidence type="ECO:0000313" key="7">
    <source>
        <dbReference type="Proteomes" id="UP000028488"/>
    </source>
</evidence>
<dbReference type="Pfam" id="PF01243">
    <property type="entry name" value="PNPOx_N"/>
    <property type="match status" value="1"/>
</dbReference>
<reference evidence="4 8" key="2">
    <citation type="submission" date="2014-07" db="EMBL/GenBank/DDBJ databases">
        <authorList>
            <person name="Zhang J.E."/>
            <person name="Yang H."/>
            <person name="Guo J."/>
            <person name="Deng Z."/>
            <person name="Luo H."/>
            <person name="Luo M."/>
            <person name="Zhao B."/>
        </authorList>
    </citation>
    <scope>NUCLEOTIDE SEQUENCE [LARGE SCALE GENOMIC DNA]</scope>
    <source>
        <strain evidence="4 8">1CP</strain>
    </source>
</reference>
<dbReference type="EMBL" id="CP130953">
    <property type="protein sequence ID" value="WLF46993.1"/>
    <property type="molecule type" value="Genomic_DNA"/>
</dbReference>
<dbReference type="Gene3D" id="2.30.110.10">
    <property type="entry name" value="Electron Transport, Fmn-binding Protein, Chain A"/>
    <property type="match status" value="1"/>
</dbReference>
<protein>
    <submittedName>
        <fullName evidence="3">F420-dependent protein</fullName>
    </submittedName>
    <submittedName>
        <fullName evidence="4">Pyridoxamine 5'-phosphate oxidase family protein</fullName>
        <ecNumber evidence="6">1.-.-.-</ecNumber>
        <ecNumber evidence="6">1.4.3.5</ecNumber>
    </submittedName>
</protein>
<evidence type="ECO:0000313" key="4">
    <source>
        <dbReference type="EMBL" id="ANS31243.1"/>
    </source>
</evidence>
<dbReference type="GO" id="GO:0016627">
    <property type="term" value="F:oxidoreductase activity, acting on the CH-CH group of donors"/>
    <property type="evidence" value="ECO:0007669"/>
    <property type="project" value="TreeGrafter"/>
</dbReference>
<dbReference type="InterPro" id="IPR052019">
    <property type="entry name" value="F420H2_bilvrd_red/Heme_oxyg"/>
</dbReference>
<evidence type="ECO:0000259" key="2">
    <source>
        <dbReference type="Pfam" id="PF01243"/>
    </source>
</evidence>
<dbReference type="Proteomes" id="UP000186108">
    <property type="component" value="Chromosome"/>
</dbReference>
<dbReference type="EMBL" id="CP009111">
    <property type="protein sequence ID" value="ANS31243.1"/>
    <property type="molecule type" value="Genomic_DNA"/>
</dbReference>
<proteinExistence type="predicted"/>
<dbReference type="InterPro" id="IPR012349">
    <property type="entry name" value="Split_barrel_FMN-bd"/>
</dbReference>
<dbReference type="PATRIC" id="fig|37919.13.peg.6941"/>
<dbReference type="EC" id="1.4.3.5" evidence="6"/>
<dbReference type="Proteomes" id="UP000028488">
    <property type="component" value="Plasmid pPDG1"/>
</dbReference>
<dbReference type="PANTHER" id="PTHR35176:SF6">
    <property type="entry name" value="HEME OXYGENASE HI_0854-RELATED"/>
    <property type="match status" value="1"/>
</dbReference>
<feature type="domain" description="Pyridoxamine 5'-phosphate oxidase N-terminal" evidence="2">
    <location>
        <begin position="20"/>
        <end position="145"/>
    </location>
</feature>
<reference evidence="3 7" key="1">
    <citation type="submission" date="2014-07" db="EMBL/GenBank/DDBJ databases">
        <title>Genome Sequence of Rhodococcus opacus Strain R7, a Biodegrader of Mono- and Polycyclic Aromatic Hydrocarbons.</title>
        <authorList>
            <person name="Di Gennaro P."/>
            <person name="Zampolli J."/>
            <person name="Presti I."/>
            <person name="Cappelletti M."/>
            <person name="D'Ursi P."/>
            <person name="Orro A."/>
            <person name="Mezzelani A."/>
            <person name="Milanesi L."/>
        </authorList>
    </citation>
    <scope>NUCLEOTIDE SEQUENCE [LARGE SCALE GENOMIC DNA]</scope>
    <source>
        <strain evidence="3 7">R7</strain>
        <plasmid evidence="3">pPDG1</plasmid>
    </source>
</reference>
<name>A0A076EX73_RHOOP</name>
<sequence length="174" mass="19427">MAVTASQTAPLRGDKRWGYLDRAKSIRVASVNADGSIYLTPLWFVVDEKRIFLPIDAGSRHGANSQAGRKIAALVDSGDEYATVSGVRILGTLVEATDEVLVKKLQDKVFEKYFGTGHPYAEQYFEFGEFADRRYLELVPDKMIGWDSRETTMPQVPEARVLPDFVGDRPLPKS</sequence>
<dbReference type="PANTHER" id="PTHR35176">
    <property type="entry name" value="HEME OXYGENASE HI_0854-RELATED"/>
    <property type="match status" value="1"/>
</dbReference>
<dbReference type="AlphaFoldDB" id="A0A076EX73"/>
<dbReference type="GO" id="GO:0070967">
    <property type="term" value="F:coenzyme F420 binding"/>
    <property type="evidence" value="ECO:0007669"/>
    <property type="project" value="TreeGrafter"/>
</dbReference>
<geneLocation type="plasmid" evidence="3 7">
    <name>pPDG1</name>
</geneLocation>
<dbReference type="Proteomes" id="UP001231166">
    <property type="component" value="Chromosome"/>
</dbReference>
<evidence type="ECO:0000313" key="9">
    <source>
        <dbReference type="Proteomes" id="UP001066327"/>
    </source>
</evidence>
<evidence type="ECO:0000313" key="8">
    <source>
        <dbReference type="Proteomes" id="UP000186108"/>
    </source>
</evidence>
<dbReference type="InterPro" id="IPR011576">
    <property type="entry name" value="Pyridox_Oxase_N"/>
</dbReference>
<dbReference type="EMBL" id="CP008948">
    <property type="protein sequence ID" value="AII10595.1"/>
    <property type="molecule type" value="Genomic_DNA"/>
</dbReference>
<organism evidence="3 7">
    <name type="scientific">Rhodococcus opacus</name>
    <name type="common">Nocardia opaca</name>
    <dbReference type="NCBI Taxonomy" id="37919"/>
    <lineage>
        <taxon>Bacteria</taxon>
        <taxon>Bacillati</taxon>
        <taxon>Actinomycetota</taxon>
        <taxon>Actinomycetes</taxon>
        <taxon>Mycobacteriales</taxon>
        <taxon>Nocardiaceae</taxon>
        <taxon>Rhodococcus</taxon>
    </lineage>
</organism>
<keyword evidence="1 6" id="KW-0560">Oxidoreductase</keyword>
<evidence type="ECO:0000313" key="5">
    <source>
        <dbReference type="EMBL" id="MCZ4587851.1"/>
    </source>
</evidence>
<dbReference type="Proteomes" id="UP001066327">
    <property type="component" value="Unassembled WGS sequence"/>
</dbReference>
<dbReference type="EC" id="1.-.-.-" evidence="6"/>
<accession>A0A076EX73</accession>
<keyword evidence="3" id="KW-0614">Plasmid</keyword>
<dbReference type="GO" id="GO:0005829">
    <property type="term" value="C:cytosol"/>
    <property type="evidence" value="ECO:0007669"/>
    <property type="project" value="TreeGrafter"/>
</dbReference>
<dbReference type="GO" id="GO:0004733">
    <property type="term" value="F:pyridoxamine phosphate oxidase activity"/>
    <property type="evidence" value="ECO:0007669"/>
    <property type="project" value="UniProtKB-EC"/>
</dbReference>
<evidence type="ECO:0000313" key="3">
    <source>
        <dbReference type="EMBL" id="AII10595.1"/>
    </source>
</evidence>
<evidence type="ECO:0000256" key="1">
    <source>
        <dbReference type="ARBA" id="ARBA00023002"/>
    </source>
</evidence>
<reference evidence="5" key="3">
    <citation type="submission" date="2022-12" db="EMBL/GenBank/DDBJ databases">
        <authorList>
            <person name="Krivoruchko A.V."/>
            <person name="Elkin A."/>
        </authorList>
    </citation>
    <scope>NUCLEOTIDE SEQUENCE</scope>
    <source>
        <strain evidence="5">IEGM 249</strain>
    </source>
</reference>
<dbReference type="SUPFAM" id="SSF50475">
    <property type="entry name" value="FMN-binding split barrel"/>
    <property type="match status" value="1"/>
</dbReference>
<reference evidence="6" key="4">
    <citation type="submission" date="2023-07" db="EMBL/GenBank/DDBJ databases">
        <title>Genomic analysis of Rhodococcus opacus VOC-14 with glycol ethers degradation activity.</title>
        <authorList>
            <person name="Narkevich D.A."/>
            <person name="Hlushen A.M."/>
            <person name="Akhremchuk A.E."/>
            <person name="Sikolenko M.A."/>
            <person name="Valentovich L.N."/>
        </authorList>
    </citation>
    <scope>NUCLEOTIDE SEQUENCE</scope>
    <source>
        <strain evidence="6">VOC-14</strain>
    </source>
</reference>
<gene>
    <name evidence="3" type="ORF">EP51_40855</name>
    <name evidence="5" type="ORF">O4328_29880</name>
    <name evidence="6" type="ORF">Q5707_34860</name>
    <name evidence="4" type="ORF">R1CP_33100</name>
</gene>